<keyword evidence="4" id="KW-0067">ATP-binding</keyword>
<evidence type="ECO:0000256" key="4">
    <source>
        <dbReference type="ARBA" id="ARBA00022840"/>
    </source>
</evidence>
<proteinExistence type="predicted"/>
<keyword evidence="2" id="KW-0378">Hydrolase</keyword>
<dbReference type="PANTHER" id="PTHR47959">
    <property type="entry name" value="ATP-DEPENDENT RNA HELICASE RHLE-RELATED"/>
    <property type="match status" value="1"/>
</dbReference>
<dbReference type="InterPro" id="IPR027417">
    <property type="entry name" value="P-loop_NTPase"/>
</dbReference>
<keyword evidence="1" id="KW-0547">Nucleotide-binding</keyword>
<dbReference type="AlphaFoldDB" id="A0AAP0BH04"/>
<dbReference type="Proteomes" id="UP001418222">
    <property type="component" value="Unassembled WGS sequence"/>
</dbReference>
<dbReference type="Gene3D" id="3.40.50.300">
    <property type="entry name" value="P-loop containing nucleotide triphosphate hydrolases"/>
    <property type="match status" value="1"/>
</dbReference>
<evidence type="ECO:0000256" key="3">
    <source>
        <dbReference type="ARBA" id="ARBA00022806"/>
    </source>
</evidence>
<dbReference type="InterPro" id="IPR050079">
    <property type="entry name" value="DEAD_box_RNA_helicase"/>
</dbReference>
<comment type="caution">
    <text evidence="9">The sequence shown here is derived from an EMBL/GenBank/DDBJ whole genome shotgun (WGS) entry which is preliminary data.</text>
</comment>
<evidence type="ECO:0000256" key="5">
    <source>
        <dbReference type="PROSITE-ProRule" id="PRU00552"/>
    </source>
</evidence>
<accession>A0AAP0BH04</accession>
<reference evidence="9 10" key="1">
    <citation type="journal article" date="2022" name="Nat. Plants">
        <title>Genomes of leafy and leafless Platanthera orchids illuminate the evolution of mycoheterotrophy.</title>
        <authorList>
            <person name="Li M.H."/>
            <person name="Liu K.W."/>
            <person name="Li Z."/>
            <person name="Lu H.C."/>
            <person name="Ye Q.L."/>
            <person name="Zhang D."/>
            <person name="Wang J.Y."/>
            <person name="Li Y.F."/>
            <person name="Zhong Z.M."/>
            <person name="Liu X."/>
            <person name="Yu X."/>
            <person name="Liu D.K."/>
            <person name="Tu X.D."/>
            <person name="Liu B."/>
            <person name="Hao Y."/>
            <person name="Liao X.Y."/>
            <person name="Jiang Y.T."/>
            <person name="Sun W.H."/>
            <person name="Chen J."/>
            <person name="Chen Y.Q."/>
            <person name="Ai Y."/>
            <person name="Zhai J.W."/>
            <person name="Wu S.S."/>
            <person name="Zhou Z."/>
            <person name="Hsiao Y.Y."/>
            <person name="Wu W.L."/>
            <person name="Chen Y.Y."/>
            <person name="Lin Y.F."/>
            <person name="Hsu J.L."/>
            <person name="Li C.Y."/>
            <person name="Wang Z.W."/>
            <person name="Zhao X."/>
            <person name="Zhong W.Y."/>
            <person name="Ma X.K."/>
            <person name="Ma L."/>
            <person name="Huang J."/>
            <person name="Chen G.Z."/>
            <person name="Huang M.Z."/>
            <person name="Huang L."/>
            <person name="Peng D.H."/>
            <person name="Luo Y.B."/>
            <person name="Zou S.Q."/>
            <person name="Chen S.P."/>
            <person name="Lan S."/>
            <person name="Tsai W.C."/>
            <person name="Van de Peer Y."/>
            <person name="Liu Z.J."/>
        </authorList>
    </citation>
    <scope>NUCLEOTIDE SEQUENCE [LARGE SCALE GENOMIC DNA]</scope>
    <source>
        <strain evidence="9">Lor287</strain>
    </source>
</reference>
<dbReference type="SMART" id="SM00487">
    <property type="entry name" value="DEXDc"/>
    <property type="match status" value="1"/>
</dbReference>
<evidence type="ECO:0000313" key="10">
    <source>
        <dbReference type="Proteomes" id="UP001418222"/>
    </source>
</evidence>
<dbReference type="PROSITE" id="PS51192">
    <property type="entry name" value="HELICASE_ATP_BIND_1"/>
    <property type="match status" value="1"/>
</dbReference>
<feature type="domain" description="Helicase ATP-binding" evidence="7">
    <location>
        <begin position="244"/>
        <end position="376"/>
    </location>
</feature>
<dbReference type="SUPFAM" id="SSF52540">
    <property type="entry name" value="P-loop containing nucleoside triphosphate hydrolases"/>
    <property type="match status" value="1"/>
</dbReference>
<evidence type="ECO:0000256" key="2">
    <source>
        <dbReference type="ARBA" id="ARBA00022801"/>
    </source>
</evidence>
<dbReference type="InterPro" id="IPR011545">
    <property type="entry name" value="DEAD/DEAH_box_helicase_dom"/>
</dbReference>
<dbReference type="GO" id="GO:0005829">
    <property type="term" value="C:cytosol"/>
    <property type="evidence" value="ECO:0007669"/>
    <property type="project" value="TreeGrafter"/>
</dbReference>
<dbReference type="Pfam" id="PF00270">
    <property type="entry name" value="DEAD"/>
    <property type="match status" value="1"/>
</dbReference>
<evidence type="ECO:0000259" key="8">
    <source>
        <dbReference type="PROSITE" id="PS51195"/>
    </source>
</evidence>
<feature type="region of interest" description="Disordered" evidence="6">
    <location>
        <begin position="100"/>
        <end position="136"/>
    </location>
</feature>
<feature type="short sequence motif" description="Q motif" evidence="5">
    <location>
        <begin position="212"/>
        <end position="240"/>
    </location>
</feature>
<keyword evidence="3 9" id="KW-0347">Helicase</keyword>
<sequence length="376" mass="41419">MFVSGSLKESLVPQHFANSVGAMLEVSSSSHSVPDSTEKKHPNRKRMQKTAKKSQALESDRLNFLPWNQAVAGDEPLAFLSGGKEGGFLSLEEIDESEYGFIGGTQETSGRKKKKGSSATSSNSKKRKRGKSNAEAEEDVPFVVQEVHGANVKCVKKQNKRKNTIKTRKSKGLIAERETDCDSVEGNAEECNATNAESDIEEEPLLGEDEIYAWNDLRLHPLLLKSIRRLGFKEPTPIQKACIPIASHQGKDVIGAAQTGSGKTLAFGLPILQRLLEEREKSRRSLQNDIEVTVGSEKSFLRALILVPTRELALQVSDHLKKAAKDINICVVSIVGGMYSKKQERLLRRKPEIVVATPGRLWELMSGGNEHLVEVP</sequence>
<dbReference type="GO" id="GO:0003724">
    <property type="term" value="F:RNA helicase activity"/>
    <property type="evidence" value="ECO:0007669"/>
    <property type="project" value="InterPro"/>
</dbReference>
<dbReference type="GO" id="GO:0005524">
    <property type="term" value="F:ATP binding"/>
    <property type="evidence" value="ECO:0007669"/>
    <property type="project" value="UniProtKB-KW"/>
</dbReference>
<evidence type="ECO:0000256" key="6">
    <source>
        <dbReference type="SAM" id="MobiDB-lite"/>
    </source>
</evidence>
<evidence type="ECO:0000313" key="9">
    <source>
        <dbReference type="EMBL" id="KAK8938459.1"/>
    </source>
</evidence>
<dbReference type="PANTHER" id="PTHR47959:SF1">
    <property type="entry name" value="ATP-DEPENDENT RNA HELICASE DBPA"/>
    <property type="match status" value="1"/>
</dbReference>
<dbReference type="EMBL" id="JBBWWQ010000009">
    <property type="protein sequence ID" value="KAK8938459.1"/>
    <property type="molecule type" value="Genomic_DNA"/>
</dbReference>
<protein>
    <submittedName>
        <fullName evidence="9">DEAD-box ATP-dependent RNA helicase 13</fullName>
    </submittedName>
</protein>
<evidence type="ECO:0000256" key="1">
    <source>
        <dbReference type="ARBA" id="ARBA00022741"/>
    </source>
</evidence>
<dbReference type="GO" id="GO:0003676">
    <property type="term" value="F:nucleic acid binding"/>
    <property type="evidence" value="ECO:0007669"/>
    <property type="project" value="InterPro"/>
</dbReference>
<feature type="compositionally biased region" description="Basic residues" evidence="6">
    <location>
        <begin position="41"/>
        <end position="52"/>
    </location>
</feature>
<gene>
    <name evidence="9" type="ORF">KSP39_PZI011182</name>
</gene>
<dbReference type="InterPro" id="IPR014014">
    <property type="entry name" value="RNA_helicase_DEAD_Q_motif"/>
</dbReference>
<keyword evidence="10" id="KW-1185">Reference proteome</keyword>
<evidence type="ECO:0000259" key="7">
    <source>
        <dbReference type="PROSITE" id="PS51192"/>
    </source>
</evidence>
<feature type="region of interest" description="Disordered" evidence="6">
    <location>
        <begin position="26"/>
        <end position="57"/>
    </location>
</feature>
<dbReference type="PROSITE" id="PS51195">
    <property type="entry name" value="Q_MOTIF"/>
    <property type="match status" value="1"/>
</dbReference>
<organism evidence="9 10">
    <name type="scientific">Platanthera zijinensis</name>
    <dbReference type="NCBI Taxonomy" id="2320716"/>
    <lineage>
        <taxon>Eukaryota</taxon>
        <taxon>Viridiplantae</taxon>
        <taxon>Streptophyta</taxon>
        <taxon>Embryophyta</taxon>
        <taxon>Tracheophyta</taxon>
        <taxon>Spermatophyta</taxon>
        <taxon>Magnoliopsida</taxon>
        <taxon>Liliopsida</taxon>
        <taxon>Asparagales</taxon>
        <taxon>Orchidaceae</taxon>
        <taxon>Orchidoideae</taxon>
        <taxon>Orchideae</taxon>
        <taxon>Orchidinae</taxon>
        <taxon>Platanthera</taxon>
    </lineage>
</organism>
<name>A0AAP0BH04_9ASPA</name>
<dbReference type="InterPro" id="IPR014001">
    <property type="entry name" value="Helicase_ATP-bd"/>
</dbReference>
<dbReference type="GO" id="GO:0016787">
    <property type="term" value="F:hydrolase activity"/>
    <property type="evidence" value="ECO:0007669"/>
    <property type="project" value="UniProtKB-KW"/>
</dbReference>
<feature type="domain" description="DEAD-box RNA helicase Q" evidence="8">
    <location>
        <begin position="212"/>
        <end position="240"/>
    </location>
</feature>